<dbReference type="InterPro" id="IPR050150">
    <property type="entry name" value="IgV_Light_Chain"/>
</dbReference>
<reference evidence="2" key="2">
    <citation type="submission" date="2025-08" db="UniProtKB">
        <authorList>
            <consortium name="Ensembl"/>
        </authorList>
    </citation>
    <scope>IDENTIFICATION</scope>
    <source>
        <strain evidence="2">breed Abyssinian</strain>
    </source>
</reference>
<reference evidence="2 3" key="1">
    <citation type="submission" date="2021-02" db="EMBL/GenBank/DDBJ databases">
        <title>Safari Cat Assemblies.</title>
        <authorList>
            <person name="Bredemeyer K.R."/>
            <person name="Murphy W.J."/>
        </authorList>
    </citation>
    <scope>NUCLEOTIDE SEQUENCE [LARGE SCALE GENOMIC DNA]</scope>
</reference>
<dbReference type="Gene3D" id="2.60.40.10">
    <property type="entry name" value="Immunoglobulins"/>
    <property type="match status" value="1"/>
</dbReference>
<dbReference type="InterPro" id="IPR007110">
    <property type="entry name" value="Ig-like_dom"/>
</dbReference>
<dbReference type="SMART" id="SM00409">
    <property type="entry name" value="IG"/>
    <property type="match status" value="1"/>
</dbReference>
<dbReference type="SMART" id="SM00406">
    <property type="entry name" value="IGv"/>
    <property type="match status" value="1"/>
</dbReference>
<dbReference type="GeneTree" id="ENSGT00940000153770"/>
<dbReference type="PROSITE" id="PS50835">
    <property type="entry name" value="IG_LIKE"/>
    <property type="match status" value="1"/>
</dbReference>
<feature type="domain" description="Ig-like" evidence="1">
    <location>
        <begin position="54"/>
        <end position="141"/>
    </location>
</feature>
<evidence type="ECO:0000313" key="3">
    <source>
        <dbReference type="Proteomes" id="UP000823872"/>
    </source>
</evidence>
<reference evidence="2" key="3">
    <citation type="submission" date="2025-09" db="UniProtKB">
        <authorList>
            <consortium name="Ensembl"/>
        </authorList>
    </citation>
    <scope>IDENTIFICATION</scope>
    <source>
        <strain evidence="2">breed Abyssinian</strain>
    </source>
</reference>
<name>A0ABI7W0B0_FELCA</name>
<organism evidence="2 3">
    <name type="scientific">Felis catus</name>
    <name type="common">Cat</name>
    <name type="synonym">Felis silvestris catus</name>
    <dbReference type="NCBI Taxonomy" id="9685"/>
    <lineage>
        <taxon>Eukaryota</taxon>
        <taxon>Metazoa</taxon>
        <taxon>Chordata</taxon>
        <taxon>Craniata</taxon>
        <taxon>Vertebrata</taxon>
        <taxon>Euteleostomi</taxon>
        <taxon>Mammalia</taxon>
        <taxon>Eutheria</taxon>
        <taxon>Laurasiatheria</taxon>
        <taxon>Carnivora</taxon>
        <taxon>Feliformia</taxon>
        <taxon>Felidae</taxon>
        <taxon>Felinae</taxon>
        <taxon>Felis</taxon>
    </lineage>
</organism>
<dbReference type="Proteomes" id="UP000823872">
    <property type="component" value="Chromosome A3"/>
</dbReference>
<sequence>MGPCSRAALTIIYLSSPLAFWSRNSRFRGYSKMSFQTQLFCLLVMGFQGSGGWHVLTQAPETLAASRDSFVSITCRSSTEVGTSMAWYQQKPNEVPRLLIFGASARAAGTPSRFRGSGSGSDFSLTIHGVEAEDIGIYYCQQHFSWPPTVTRPHTQIPCLGRGCRFSNQDTCFLQEATA</sequence>
<dbReference type="Ensembl" id="ENSFCTT00005006052.1">
    <property type="protein sequence ID" value="ENSFCTP00005003812.1"/>
    <property type="gene ID" value="ENSFCTG00005002293.1"/>
</dbReference>
<dbReference type="InterPro" id="IPR036179">
    <property type="entry name" value="Ig-like_dom_sf"/>
</dbReference>
<protein>
    <recommendedName>
        <fullName evidence="1">Ig-like domain-containing protein</fullName>
    </recommendedName>
</protein>
<evidence type="ECO:0000259" key="1">
    <source>
        <dbReference type="PROSITE" id="PS50835"/>
    </source>
</evidence>
<dbReference type="InterPro" id="IPR013783">
    <property type="entry name" value="Ig-like_fold"/>
</dbReference>
<proteinExistence type="predicted"/>
<evidence type="ECO:0000313" key="2">
    <source>
        <dbReference type="Ensembl" id="ENSFCTP00005003812.1"/>
    </source>
</evidence>
<dbReference type="Pfam" id="PF07686">
    <property type="entry name" value="V-set"/>
    <property type="match status" value="1"/>
</dbReference>
<dbReference type="InterPro" id="IPR003599">
    <property type="entry name" value="Ig_sub"/>
</dbReference>
<dbReference type="InterPro" id="IPR013106">
    <property type="entry name" value="Ig_V-set"/>
</dbReference>
<dbReference type="PANTHER" id="PTHR23267">
    <property type="entry name" value="IMMUNOGLOBULIN LIGHT CHAIN"/>
    <property type="match status" value="1"/>
</dbReference>
<keyword evidence="3" id="KW-1185">Reference proteome</keyword>
<dbReference type="SUPFAM" id="SSF48726">
    <property type="entry name" value="Immunoglobulin"/>
    <property type="match status" value="1"/>
</dbReference>
<accession>A0ABI7W0B0</accession>